<proteinExistence type="predicted"/>
<keyword evidence="2" id="KW-1185">Reference proteome</keyword>
<dbReference type="EMBL" id="CP031188">
    <property type="protein sequence ID" value="AXG72992.1"/>
    <property type="molecule type" value="Genomic_DNA"/>
</dbReference>
<accession>A0A345H8T2</accession>
<dbReference type="RefSeq" id="WP_114676755.1">
    <property type="nucleotide sequence ID" value="NZ_CP031188.1"/>
</dbReference>
<dbReference type="Proteomes" id="UP000253951">
    <property type="component" value="Chromosome"/>
</dbReference>
<dbReference type="OrthoDB" id="9966129at2"/>
<name>A0A345H8T2_9FLAO</name>
<dbReference type="AlphaFoldDB" id="A0A345H8T2"/>
<reference evidence="1 2" key="1">
    <citation type="submission" date="2018-07" db="EMBL/GenBank/DDBJ databases">
        <title>Complete genome sequence of Flavobacterium arcticum type strain SM1502T.</title>
        <authorList>
            <person name="Li Y."/>
            <person name="Li D.-D."/>
        </authorList>
    </citation>
    <scope>NUCLEOTIDE SEQUENCE [LARGE SCALE GENOMIC DNA]</scope>
    <source>
        <strain evidence="1 2">SM1502</strain>
    </source>
</reference>
<evidence type="ECO:0000313" key="1">
    <source>
        <dbReference type="EMBL" id="AXG72992.1"/>
    </source>
</evidence>
<protein>
    <submittedName>
        <fullName evidence="1">Uncharacterized protein</fullName>
    </submittedName>
</protein>
<organism evidence="1 2">
    <name type="scientific">Flavobacterium arcticum</name>
    <dbReference type="NCBI Taxonomy" id="1784713"/>
    <lineage>
        <taxon>Bacteria</taxon>
        <taxon>Pseudomonadati</taxon>
        <taxon>Bacteroidota</taxon>
        <taxon>Flavobacteriia</taxon>
        <taxon>Flavobacteriales</taxon>
        <taxon>Flavobacteriaceae</taxon>
        <taxon>Flavobacterium</taxon>
    </lineage>
</organism>
<gene>
    <name evidence="1" type="ORF">DVK85_01575</name>
</gene>
<evidence type="ECO:0000313" key="2">
    <source>
        <dbReference type="Proteomes" id="UP000253951"/>
    </source>
</evidence>
<sequence>MPKPIYYAEIRNKIATEMLNNAELLAVFEKDAALVCEENMYTLCSEAAQIFETIQQLSKTDNLIPISRAVSVYTDTFLQQLLRGEKPLIIDLIVMASQTIQQFC</sequence>
<dbReference type="KEGG" id="fat:DVK85_01575"/>